<dbReference type="CDD" id="cd19411">
    <property type="entry name" value="MCP2201-like_sensor"/>
    <property type="match status" value="1"/>
</dbReference>
<dbReference type="SMART" id="SM00304">
    <property type="entry name" value="HAMP"/>
    <property type="match status" value="1"/>
</dbReference>
<dbReference type="InterPro" id="IPR000727">
    <property type="entry name" value="T_SNARE_dom"/>
</dbReference>
<feature type="transmembrane region" description="Helical" evidence="7">
    <location>
        <begin position="12"/>
        <end position="38"/>
    </location>
</feature>
<feature type="domain" description="T-SNARE coiled-coil homology" evidence="9">
    <location>
        <begin position="428"/>
        <end position="490"/>
    </location>
</feature>
<dbReference type="Pfam" id="PF00015">
    <property type="entry name" value="MCPsignal"/>
    <property type="match status" value="1"/>
</dbReference>
<keyword evidence="7" id="KW-0472">Membrane</keyword>
<feature type="domain" description="HAMP" evidence="10">
    <location>
        <begin position="212"/>
        <end position="264"/>
    </location>
</feature>
<dbReference type="CDD" id="cd06225">
    <property type="entry name" value="HAMP"/>
    <property type="match status" value="1"/>
</dbReference>
<dbReference type="Pfam" id="PF00672">
    <property type="entry name" value="HAMP"/>
    <property type="match status" value="1"/>
</dbReference>
<proteinExistence type="inferred from homology"/>
<dbReference type="PROSITE" id="PS50192">
    <property type="entry name" value="T_SNARE"/>
    <property type="match status" value="1"/>
</dbReference>
<feature type="transmembrane region" description="Helical" evidence="7">
    <location>
        <begin position="191"/>
        <end position="211"/>
    </location>
</feature>
<comment type="caution">
    <text evidence="11">The sequence shown here is derived from an EMBL/GenBank/DDBJ whole genome shotgun (WGS) entry which is preliminary data.</text>
</comment>
<evidence type="ECO:0000256" key="2">
    <source>
        <dbReference type="ARBA" id="ARBA00023224"/>
    </source>
</evidence>
<feature type="compositionally biased region" description="Polar residues" evidence="6">
    <location>
        <begin position="289"/>
        <end position="302"/>
    </location>
</feature>
<keyword evidence="12" id="KW-1185">Reference proteome</keyword>
<evidence type="ECO:0000256" key="7">
    <source>
        <dbReference type="SAM" id="Phobius"/>
    </source>
</evidence>
<evidence type="ECO:0000256" key="4">
    <source>
        <dbReference type="PROSITE-ProRule" id="PRU00284"/>
    </source>
</evidence>
<sequence>MNFGSLSIRTRITGTLLLLAASMLVVGILGLHGMDGVVDDLEQMFSRRVVGVQQLGELKARELDRQALISLTVLADDPAAVAKFQGLRKDNKVEAERLLKVFGESQITPEGQAKFAKVKDAHDGLQRSIDEVDSALAKNDDDLAAKLIVEKLDPAFDVLNDALEDASEHQFGRAREALESAQGEFRFSRGITIGAIVIALALAGVFALLLIRSIVNGLNTAVKVAEQIADGHLGHKIDSSRRDELGVLLAALKRMDEKLHEIVGSVRSASDAVGGAASQLSRGNDDLSQRTQEQASALEETASSMEEMTATVKQNADNARQANQLASGARGQAERGGEVVSRAVGAMAEINNSSRKIADIISVIDEIAFQTNLLALNAAVEAARAGEQGRGFAVVASEVRSLAQRSATAAKEIKDLIGDSVEKVRSGSELVDESGKVLGEIMDSVKKVSDIVAEIAAASEEQAQGIDQVNNAVTQMDDTTQQNAALVEEAASAAKSMEQQAQQLVTEISFFRTAGNHTPMTATIASTKPTASVRPIARPPVKRPAAKPAARPAAAPMPVAKASGDDSAWQEF</sequence>
<evidence type="ECO:0000313" key="11">
    <source>
        <dbReference type="EMBL" id="MFC4308294.1"/>
    </source>
</evidence>
<dbReference type="Gene3D" id="1.10.287.950">
    <property type="entry name" value="Methyl-accepting chemotaxis protein"/>
    <property type="match status" value="1"/>
</dbReference>
<keyword evidence="7" id="KW-0812">Transmembrane</keyword>
<dbReference type="InterPro" id="IPR047347">
    <property type="entry name" value="YvaQ-like_sensor"/>
</dbReference>
<dbReference type="PANTHER" id="PTHR43531">
    <property type="entry name" value="PROTEIN ICFG"/>
    <property type="match status" value="1"/>
</dbReference>
<dbReference type="InterPro" id="IPR004090">
    <property type="entry name" value="Chemotax_Me-accpt_rcpt"/>
</dbReference>
<dbReference type="RefSeq" id="WP_380595375.1">
    <property type="nucleotide sequence ID" value="NZ_JBHSDU010000002.1"/>
</dbReference>
<evidence type="ECO:0000313" key="12">
    <source>
        <dbReference type="Proteomes" id="UP001595904"/>
    </source>
</evidence>
<accession>A0ABV8SPH1</accession>
<dbReference type="SMART" id="SM00283">
    <property type="entry name" value="MA"/>
    <property type="match status" value="1"/>
</dbReference>
<evidence type="ECO:0000256" key="5">
    <source>
        <dbReference type="SAM" id="Coils"/>
    </source>
</evidence>
<evidence type="ECO:0000256" key="1">
    <source>
        <dbReference type="ARBA" id="ARBA00022481"/>
    </source>
</evidence>
<dbReference type="InterPro" id="IPR051310">
    <property type="entry name" value="MCP_chemotaxis"/>
</dbReference>
<comment type="similarity">
    <text evidence="3">Belongs to the methyl-accepting chemotaxis (MCP) protein family.</text>
</comment>
<dbReference type="PRINTS" id="PR00260">
    <property type="entry name" value="CHEMTRNSDUCR"/>
</dbReference>
<evidence type="ECO:0000259" key="9">
    <source>
        <dbReference type="PROSITE" id="PS50192"/>
    </source>
</evidence>
<keyword evidence="7" id="KW-1133">Transmembrane helix</keyword>
<evidence type="ECO:0000256" key="3">
    <source>
        <dbReference type="ARBA" id="ARBA00029447"/>
    </source>
</evidence>
<protein>
    <submittedName>
        <fullName evidence="11">Methyl-accepting chemotaxis protein</fullName>
    </submittedName>
</protein>
<feature type="region of interest" description="Disordered" evidence="6">
    <location>
        <begin position="275"/>
        <end position="302"/>
    </location>
</feature>
<feature type="domain" description="Methyl-accepting transducer" evidence="8">
    <location>
        <begin position="269"/>
        <end position="498"/>
    </location>
</feature>
<dbReference type="InterPro" id="IPR024478">
    <property type="entry name" value="HlyB_4HB_MCP"/>
</dbReference>
<evidence type="ECO:0000259" key="8">
    <source>
        <dbReference type="PROSITE" id="PS50111"/>
    </source>
</evidence>
<keyword evidence="1" id="KW-0488">Methylation</keyword>
<gene>
    <name evidence="11" type="ORF">ACFPN2_04295</name>
</gene>
<organism evidence="11 12">
    <name type="scientific">Steroidobacter flavus</name>
    <dbReference type="NCBI Taxonomy" id="1842136"/>
    <lineage>
        <taxon>Bacteria</taxon>
        <taxon>Pseudomonadati</taxon>
        <taxon>Pseudomonadota</taxon>
        <taxon>Gammaproteobacteria</taxon>
        <taxon>Steroidobacterales</taxon>
        <taxon>Steroidobacteraceae</taxon>
        <taxon>Steroidobacter</taxon>
    </lineage>
</organism>
<dbReference type="EMBL" id="JBHSDU010000002">
    <property type="protein sequence ID" value="MFC4308294.1"/>
    <property type="molecule type" value="Genomic_DNA"/>
</dbReference>
<reference evidence="12" key="1">
    <citation type="journal article" date="2019" name="Int. J. Syst. Evol. Microbiol.">
        <title>The Global Catalogue of Microorganisms (GCM) 10K type strain sequencing project: providing services to taxonomists for standard genome sequencing and annotation.</title>
        <authorList>
            <consortium name="The Broad Institute Genomics Platform"/>
            <consortium name="The Broad Institute Genome Sequencing Center for Infectious Disease"/>
            <person name="Wu L."/>
            <person name="Ma J."/>
        </authorList>
    </citation>
    <scope>NUCLEOTIDE SEQUENCE [LARGE SCALE GENOMIC DNA]</scope>
    <source>
        <strain evidence="12">CGMCC 1.10759</strain>
    </source>
</reference>
<keyword evidence="5" id="KW-0175">Coiled coil</keyword>
<dbReference type="InterPro" id="IPR004089">
    <property type="entry name" value="MCPsignal_dom"/>
</dbReference>
<dbReference type="PANTHER" id="PTHR43531:SF14">
    <property type="entry name" value="METHYL-ACCEPTING CHEMOTAXIS PROTEIN I-RELATED"/>
    <property type="match status" value="1"/>
</dbReference>
<dbReference type="Pfam" id="PF12729">
    <property type="entry name" value="4HB_MCP_1"/>
    <property type="match status" value="1"/>
</dbReference>
<dbReference type="CDD" id="cd11386">
    <property type="entry name" value="MCP_signal"/>
    <property type="match status" value="1"/>
</dbReference>
<feature type="region of interest" description="Disordered" evidence="6">
    <location>
        <begin position="528"/>
        <end position="572"/>
    </location>
</feature>
<dbReference type="Proteomes" id="UP001595904">
    <property type="component" value="Unassembled WGS sequence"/>
</dbReference>
<name>A0ABV8SPH1_9GAMM</name>
<feature type="compositionally biased region" description="Low complexity" evidence="6">
    <location>
        <begin position="546"/>
        <end position="562"/>
    </location>
</feature>
<evidence type="ECO:0000256" key="6">
    <source>
        <dbReference type="SAM" id="MobiDB-lite"/>
    </source>
</evidence>
<keyword evidence="2 4" id="KW-0807">Transducer</keyword>
<dbReference type="PROSITE" id="PS50885">
    <property type="entry name" value="HAMP"/>
    <property type="match status" value="1"/>
</dbReference>
<dbReference type="PROSITE" id="PS50111">
    <property type="entry name" value="CHEMOTAXIS_TRANSDUC_2"/>
    <property type="match status" value="1"/>
</dbReference>
<evidence type="ECO:0000259" key="10">
    <source>
        <dbReference type="PROSITE" id="PS50885"/>
    </source>
</evidence>
<dbReference type="InterPro" id="IPR003660">
    <property type="entry name" value="HAMP_dom"/>
</dbReference>
<feature type="coiled-coil region" evidence="5">
    <location>
        <begin position="469"/>
        <end position="507"/>
    </location>
</feature>
<dbReference type="SUPFAM" id="SSF58104">
    <property type="entry name" value="Methyl-accepting chemotaxis protein (MCP) signaling domain"/>
    <property type="match status" value="1"/>
</dbReference>